<feature type="non-terminal residue" evidence="1">
    <location>
        <position position="1"/>
    </location>
</feature>
<organism evidence="1 2">
    <name type="scientific">Symbiodinium pilosum</name>
    <name type="common">Dinoflagellate</name>
    <dbReference type="NCBI Taxonomy" id="2952"/>
    <lineage>
        <taxon>Eukaryota</taxon>
        <taxon>Sar</taxon>
        <taxon>Alveolata</taxon>
        <taxon>Dinophyceae</taxon>
        <taxon>Suessiales</taxon>
        <taxon>Symbiodiniaceae</taxon>
        <taxon>Symbiodinium</taxon>
    </lineage>
</organism>
<protein>
    <submittedName>
        <fullName evidence="1">Uncharacterized protein</fullName>
    </submittedName>
</protein>
<evidence type="ECO:0000313" key="1">
    <source>
        <dbReference type="EMBL" id="CAE7378106.1"/>
    </source>
</evidence>
<reference evidence="1" key="1">
    <citation type="submission" date="2021-02" db="EMBL/GenBank/DDBJ databases">
        <authorList>
            <person name="Dougan E. K."/>
            <person name="Rhodes N."/>
            <person name="Thang M."/>
            <person name="Chan C."/>
        </authorList>
    </citation>
    <scope>NUCLEOTIDE SEQUENCE</scope>
</reference>
<sequence length="290" mass="32096">MAYDKEWFAALHTSYPRAWTKYCLVSEQKLAAFWRANRAGSGSPFTSGLELPEDLSRCIPLAFHGDGVQVTGLGKTWADGVDCWSMQSLLCQEESGLSNAIVTMVPYHLMKDNKDNLFACLQWSLQSLRDGRWPSRNKDGRPFQPHSLDAKRAGLPLANGWRGIALGLRGDLDFIVKSLDGPNYGSGEPCSLCAATAENWNDLRVTAPWRQQSRTFQSTCRLFEDVGLNLGRLLPDWMHSKHLGSDAYLAGSVLTLLVYELMPEANAAANCATLLPLLREAASMQTINNL</sequence>
<evidence type="ECO:0000313" key="2">
    <source>
        <dbReference type="Proteomes" id="UP000649617"/>
    </source>
</evidence>
<comment type="caution">
    <text evidence="1">The sequence shown here is derived from an EMBL/GenBank/DDBJ whole genome shotgun (WGS) entry which is preliminary data.</text>
</comment>
<dbReference type="AlphaFoldDB" id="A0A812Q9T7"/>
<keyword evidence="2" id="KW-1185">Reference proteome</keyword>
<proteinExistence type="predicted"/>
<accession>A0A812Q9T7</accession>
<gene>
    <name evidence="1" type="ORF">SPIL2461_LOCUS9198</name>
</gene>
<dbReference type="OrthoDB" id="10321858at2759"/>
<dbReference type="Proteomes" id="UP000649617">
    <property type="component" value="Unassembled WGS sequence"/>
</dbReference>
<dbReference type="EMBL" id="CAJNIZ010015806">
    <property type="protein sequence ID" value="CAE7378106.1"/>
    <property type="molecule type" value="Genomic_DNA"/>
</dbReference>
<name>A0A812Q9T7_SYMPI</name>